<dbReference type="Gene3D" id="4.10.280.10">
    <property type="entry name" value="Helix-loop-helix DNA-binding domain"/>
    <property type="match status" value="1"/>
</dbReference>
<feature type="signal peptide" evidence="2">
    <location>
        <begin position="1"/>
        <end position="18"/>
    </location>
</feature>
<feature type="compositionally biased region" description="Polar residues" evidence="1">
    <location>
        <begin position="193"/>
        <end position="221"/>
    </location>
</feature>
<feature type="compositionally biased region" description="Acidic residues" evidence="1">
    <location>
        <begin position="42"/>
        <end position="70"/>
    </location>
</feature>
<feature type="chain" id="PRO_5041330775" evidence="2">
    <location>
        <begin position="19"/>
        <end position="987"/>
    </location>
</feature>
<dbReference type="InterPro" id="IPR011598">
    <property type="entry name" value="bHLH_dom"/>
</dbReference>
<dbReference type="InterPro" id="IPR036638">
    <property type="entry name" value="HLH_DNA-bd_sf"/>
</dbReference>
<evidence type="ECO:0000256" key="2">
    <source>
        <dbReference type="SAM" id="SignalP"/>
    </source>
</evidence>
<feature type="compositionally biased region" description="Polar residues" evidence="1">
    <location>
        <begin position="295"/>
        <end position="308"/>
    </location>
</feature>
<feature type="region of interest" description="Disordered" evidence="1">
    <location>
        <begin position="335"/>
        <end position="405"/>
    </location>
</feature>
<protein>
    <submittedName>
        <fullName evidence="5">Muscle M-line assembly protein unc-89-like</fullName>
    </submittedName>
</protein>
<evidence type="ECO:0000259" key="3">
    <source>
        <dbReference type="PROSITE" id="PS50888"/>
    </source>
</evidence>
<feature type="compositionally biased region" description="Basic and acidic residues" evidence="1">
    <location>
        <begin position="870"/>
        <end position="890"/>
    </location>
</feature>
<feature type="region of interest" description="Disordered" evidence="1">
    <location>
        <begin position="570"/>
        <end position="593"/>
    </location>
</feature>
<feature type="compositionally biased region" description="Basic and acidic residues" evidence="1">
    <location>
        <begin position="661"/>
        <end position="675"/>
    </location>
</feature>
<feature type="compositionally biased region" description="Basic and acidic residues" evidence="1">
    <location>
        <begin position="972"/>
        <end position="981"/>
    </location>
</feature>
<feature type="compositionally biased region" description="Polar residues" evidence="1">
    <location>
        <begin position="151"/>
        <end position="160"/>
    </location>
</feature>
<feature type="domain" description="BHLH" evidence="3">
    <location>
        <begin position="445"/>
        <end position="494"/>
    </location>
</feature>
<name>A0A9Y4TWV0_9TELE</name>
<feature type="non-terminal residue" evidence="5">
    <location>
        <position position="1"/>
    </location>
</feature>
<proteinExistence type="predicted"/>
<keyword evidence="2" id="KW-0732">Signal</keyword>
<feature type="compositionally biased region" description="Basic residues" evidence="1">
    <location>
        <begin position="917"/>
        <end position="931"/>
    </location>
</feature>
<feature type="region of interest" description="Disordered" evidence="1">
    <location>
        <begin position="836"/>
        <end position="987"/>
    </location>
</feature>
<feature type="compositionally biased region" description="Acidic residues" evidence="1">
    <location>
        <begin position="902"/>
        <end position="911"/>
    </location>
</feature>
<evidence type="ECO:0000313" key="5">
    <source>
        <dbReference type="RefSeq" id="XP_008303456.1"/>
    </source>
</evidence>
<dbReference type="PROSITE" id="PS50888">
    <property type="entry name" value="BHLH"/>
    <property type="match status" value="1"/>
</dbReference>
<feature type="region of interest" description="Disordered" evidence="1">
    <location>
        <begin position="756"/>
        <end position="807"/>
    </location>
</feature>
<feature type="compositionally biased region" description="Low complexity" evidence="1">
    <location>
        <begin position="676"/>
        <end position="694"/>
    </location>
</feature>
<feature type="region of interest" description="Disordered" evidence="1">
    <location>
        <begin position="626"/>
        <end position="727"/>
    </location>
</feature>
<feature type="compositionally biased region" description="Pro residues" evidence="1">
    <location>
        <begin position="575"/>
        <end position="591"/>
    </location>
</feature>
<keyword evidence="4" id="KW-1185">Reference proteome</keyword>
<feature type="region of interest" description="Disordered" evidence="1">
    <location>
        <begin position="185"/>
        <end position="222"/>
    </location>
</feature>
<dbReference type="GeneID" id="103375043"/>
<dbReference type="RefSeq" id="XP_008303456.1">
    <property type="nucleotide sequence ID" value="XM_008305234.1"/>
</dbReference>
<feature type="region of interest" description="Disordered" evidence="1">
    <location>
        <begin position="40"/>
        <end position="73"/>
    </location>
</feature>
<feature type="compositionally biased region" description="Basic and acidic residues" evidence="1">
    <location>
        <begin position="434"/>
        <end position="443"/>
    </location>
</feature>
<dbReference type="CDD" id="cd19682">
    <property type="entry name" value="bHLHzip_MGA_like"/>
    <property type="match status" value="1"/>
</dbReference>
<feature type="region of interest" description="Disordered" evidence="1">
    <location>
        <begin position="432"/>
        <end position="454"/>
    </location>
</feature>
<evidence type="ECO:0000313" key="4">
    <source>
        <dbReference type="Proteomes" id="UP000694891"/>
    </source>
</evidence>
<dbReference type="AlphaFoldDB" id="A0A9Y4TWV0"/>
<feature type="compositionally biased region" description="Basic and acidic residues" evidence="1">
    <location>
        <begin position="350"/>
        <end position="368"/>
    </location>
</feature>
<feature type="compositionally biased region" description="Basic residues" evidence="1">
    <location>
        <begin position="860"/>
        <end position="869"/>
    </location>
</feature>
<accession>A0A9Y4TWV0</accession>
<sequence length="987" mass="107970">FLWLLLVLLKFRARFFLCTKIFPLHSSFLQVLISKPSKASDYDEDELDDSDQSSDGDVEPEEKDGEQVEEPESRFGVTPFLSGVIPAGRLRARRKPAGCQAQGLIQVNGKSYNQARLLLGNIGSLHPANRLAAYVTGRLHTPGDASHKNSQKPNASQKSSLPGGLHVKAGGSIVPPFITARKTTHLKAAAQPPAQSFQRDSWMKGSSSLQQPSQTFSSIKPVQSFASSHRSSTSSPVSLTVSPALKSPSFLGQSGTYSFRICPPSSQGSADQKLPGVSLPGGFTLIQLPKPEADSLQSEPQSTTNTPPQKEGALDFSRLAAELIGLNSREKMRRLLSSKPEESGSSSQRICEEKTASDGRRLTVKQEESSIDVASEDFSSDSSDYSGDEDERLVDVETVEQNPGTYIAKMREALQDSRDSSDGLGRELSIQDQVFHEHSESGDRKKRKNHSVLERQRRSEQRFLFDKLQVVLQSDPRAPRLRLLSLAQKEIQQLVKTSRCLEERKEMLAKMQAVYLVTLSRLTGKPESLIKDKLMHICERQKRRERSMKLKPFFSQLLQSRAAFLQANPSEAPLQPRPIFRPPPQANPPTPSVDHNVQQVLALLQPIRPKPLLTLVNAPASPLQPRVALSPAQTEVRTPPSQVEPQPGEPVASAQVSPTKVESKQEAKKGPDKVAKPQAEPETEPQAEPQVTATPPVPAAKGASKPKSTKSQPQPPQPVPLPLFRTKNGRIILPSSLKPLGNGFYTLMVMTAKKDGEAGAASAPANGQPSDVDSSKNQEKTCSGSDDKPPDPETSRIPEDKTASSDCAPVVPAYPLAKLANLNKSIRVPLVDLKDAEKSQEQPTQGVSSPVESDAVVACRRGRPRKTRRAHVDDSETSPEEAKDDKDKRSTQVKKTKRKAAEEEEEEEDEAADHSMPAKRSRGRPLKKKPPQPRSLRAAAKRAASSSADRSATRPLTRGALGKDFPSAKKRSWIDIEKELDPDIESE</sequence>
<gene>
    <name evidence="5" type="primary">LOC103375043</name>
</gene>
<organism evidence="4 5">
    <name type="scientific">Stegastes partitus</name>
    <name type="common">bicolor damselfish</name>
    <dbReference type="NCBI Taxonomy" id="144197"/>
    <lineage>
        <taxon>Eukaryota</taxon>
        <taxon>Metazoa</taxon>
        <taxon>Chordata</taxon>
        <taxon>Craniata</taxon>
        <taxon>Vertebrata</taxon>
        <taxon>Euteleostomi</taxon>
        <taxon>Actinopterygii</taxon>
        <taxon>Neopterygii</taxon>
        <taxon>Teleostei</taxon>
        <taxon>Neoteleostei</taxon>
        <taxon>Acanthomorphata</taxon>
        <taxon>Ovalentaria</taxon>
        <taxon>Pomacentridae</taxon>
        <taxon>Stegastes</taxon>
    </lineage>
</organism>
<feature type="region of interest" description="Disordered" evidence="1">
    <location>
        <begin position="262"/>
        <end position="314"/>
    </location>
</feature>
<dbReference type="SUPFAM" id="SSF47459">
    <property type="entry name" value="HLH, helix-loop-helix DNA-binding domain"/>
    <property type="match status" value="1"/>
</dbReference>
<dbReference type="GO" id="GO:0046983">
    <property type="term" value="F:protein dimerization activity"/>
    <property type="evidence" value="ECO:0007669"/>
    <property type="project" value="InterPro"/>
</dbReference>
<feature type="compositionally biased region" description="Basic and acidic residues" evidence="1">
    <location>
        <begin position="773"/>
        <end position="803"/>
    </location>
</feature>
<dbReference type="Proteomes" id="UP000694891">
    <property type="component" value="Unplaced"/>
</dbReference>
<feature type="compositionally biased region" description="Polar residues" evidence="1">
    <location>
        <begin position="841"/>
        <end position="851"/>
    </location>
</feature>
<feature type="compositionally biased region" description="Low complexity" evidence="1">
    <location>
        <begin position="934"/>
        <end position="954"/>
    </location>
</feature>
<reference evidence="5" key="1">
    <citation type="submission" date="2025-08" db="UniProtKB">
        <authorList>
            <consortium name="RefSeq"/>
        </authorList>
    </citation>
    <scope>IDENTIFICATION</scope>
</reference>
<feature type="region of interest" description="Disordered" evidence="1">
    <location>
        <begin position="139"/>
        <end position="166"/>
    </location>
</feature>
<evidence type="ECO:0000256" key="1">
    <source>
        <dbReference type="SAM" id="MobiDB-lite"/>
    </source>
</evidence>
<feature type="compositionally biased region" description="Polar residues" evidence="1">
    <location>
        <begin position="631"/>
        <end position="644"/>
    </location>
</feature>